<evidence type="ECO:0000313" key="2">
    <source>
        <dbReference type="Proteomes" id="UP001497516"/>
    </source>
</evidence>
<keyword evidence="2" id="KW-1185">Reference proteome</keyword>
<dbReference type="EMBL" id="OZ034819">
    <property type="protein sequence ID" value="CAL1394452.1"/>
    <property type="molecule type" value="Genomic_DNA"/>
</dbReference>
<dbReference type="Proteomes" id="UP001497516">
    <property type="component" value="Chromosome 6"/>
</dbReference>
<sequence>MDPTLCGNERKLQVLELEEWRLHDYENTKIYKEKTKRLLDARLKGGKDFQPGEQVLLYNSRLRLFPGKLRSKWLGPYVVTRVFPYGVVEISHPEQGVFKVNGHASNTTLGVW</sequence>
<proteinExistence type="predicted"/>
<protein>
    <submittedName>
        <fullName evidence="1">Uncharacterized protein</fullName>
    </submittedName>
</protein>
<organism evidence="1 2">
    <name type="scientific">Linum trigynum</name>
    <dbReference type="NCBI Taxonomy" id="586398"/>
    <lineage>
        <taxon>Eukaryota</taxon>
        <taxon>Viridiplantae</taxon>
        <taxon>Streptophyta</taxon>
        <taxon>Embryophyta</taxon>
        <taxon>Tracheophyta</taxon>
        <taxon>Spermatophyta</taxon>
        <taxon>Magnoliopsida</taxon>
        <taxon>eudicotyledons</taxon>
        <taxon>Gunneridae</taxon>
        <taxon>Pentapetalae</taxon>
        <taxon>rosids</taxon>
        <taxon>fabids</taxon>
        <taxon>Malpighiales</taxon>
        <taxon>Linaceae</taxon>
        <taxon>Linum</taxon>
    </lineage>
</organism>
<name>A0AAV2F8S9_9ROSI</name>
<gene>
    <name evidence="1" type="ORF">LTRI10_LOCUS34955</name>
</gene>
<accession>A0AAV2F8S9</accession>
<dbReference type="AlphaFoldDB" id="A0AAV2F8S9"/>
<reference evidence="1 2" key="1">
    <citation type="submission" date="2024-04" db="EMBL/GenBank/DDBJ databases">
        <authorList>
            <person name="Fracassetti M."/>
        </authorList>
    </citation>
    <scope>NUCLEOTIDE SEQUENCE [LARGE SCALE GENOMIC DNA]</scope>
</reference>
<evidence type="ECO:0000313" key="1">
    <source>
        <dbReference type="EMBL" id="CAL1394452.1"/>
    </source>
</evidence>